<dbReference type="AlphaFoldDB" id="A0AAJ0CA96"/>
<dbReference type="GeneID" id="85309894"/>
<dbReference type="InterPro" id="IPR019560">
    <property type="entry name" value="Mitochondrial_18_kDa_protein"/>
</dbReference>
<feature type="compositionally biased region" description="Basic and acidic residues" evidence="4">
    <location>
        <begin position="1"/>
        <end position="12"/>
    </location>
</feature>
<dbReference type="GO" id="GO:0000266">
    <property type="term" value="P:mitochondrial fission"/>
    <property type="evidence" value="ECO:0007669"/>
    <property type="project" value="TreeGrafter"/>
</dbReference>
<comment type="similarity">
    <text evidence="1">Belongs to the MTFP1 family.</text>
</comment>
<dbReference type="RefSeq" id="XP_060287805.1">
    <property type="nucleotide sequence ID" value="XM_060426707.1"/>
</dbReference>
<sequence>MWWGKGQDKPTEPAKANTAKAGFDAEKLPDREKLPAKLQKIVEKSDKEDNLYDEIVDGYAPPSTESNVRYAAYASRFRTILVSAQRYVAYTSDIGESFRPVAHPKLVRTAYGISWAYIIGDVSYEGYKAYRQNQRILNPQLELSAEHQKVTGLPDPRLPELANPGVVSPLEDYRTVMAQRAIFQSLASMGLPAFTIHSVVRYSGRAMKNIKNTTIRTWGPIGLGLAVVPFLPSLFDKPVENAVEWVFHKGFATFGGEHAVGGASVIGREKQLSTKPVKPKEKEL</sequence>
<organism evidence="5 6">
    <name type="scientific">Phialemonium atrogriseum</name>
    <dbReference type="NCBI Taxonomy" id="1093897"/>
    <lineage>
        <taxon>Eukaryota</taxon>
        <taxon>Fungi</taxon>
        <taxon>Dikarya</taxon>
        <taxon>Ascomycota</taxon>
        <taxon>Pezizomycotina</taxon>
        <taxon>Sordariomycetes</taxon>
        <taxon>Sordariomycetidae</taxon>
        <taxon>Cephalothecales</taxon>
        <taxon>Cephalothecaceae</taxon>
        <taxon>Phialemonium</taxon>
    </lineage>
</organism>
<dbReference type="PANTHER" id="PTHR11001:SF2">
    <property type="entry name" value="MITOCHONDRIAL FISSION PROCESS PROTEIN 1"/>
    <property type="match status" value="1"/>
</dbReference>
<dbReference type="EMBL" id="MU838998">
    <property type="protein sequence ID" value="KAK1771592.1"/>
    <property type="molecule type" value="Genomic_DNA"/>
</dbReference>
<evidence type="ECO:0000256" key="1">
    <source>
        <dbReference type="ARBA" id="ARBA00009224"/>
    </source>
</evidence>
<proteinExistence type="inferred from homology"/>
<dbReference type="PANTHER" id="PTHR11001">
    <property type="entry name" value="MITOCHONDRIAL FISSION PROCESS PROTEIN 1"/>
    <property type="match status" value="1"/>
</dbReference>
<keyword evidence="6" id="KW-1185">Reference proteome</keyword>
<dbReference type="Pfam" id="PF10558">
    <property type="entry name" value="MTP18"/>
    <property type="match status" value="1"/>
</dbReference>
<evidence type="ECO:0000256" key="4">
    <source>
        <dbReference type="SAM" id="MobiDB-lite"/>
    </source>
</evidence>
<comment type="caution">
    <text evidence="5">The sequence shown here is derived from an EMBL/GenBank/DDBJ whole genome shotgun (WGS) entry which is preliminary data.</text>
</comment>
<gene>
    <name evidence="5" type="ORF">QBC33DRAFT_524130</name>
</gene>
<evidence type="ECO:0000256" key="3">
    <source>
        <dbReference type="ARBA" id="ARBA00029631"/>
    </source>
</evidence>
<feature type="region of interest" description="Disordered" evidence="4">
    <location>
        <begin position="1"/>
        <end position="25"/>
    </location>
</feature>
<evidence type="ECO:0000313" key="6">
    <source>
        <dbReference type="Proteomes" id="UP001244011"/>
    </source>
</evidence>
<name>A0AAJ0CA96_9PEZI</name>
<dbReference type="GO" id="GO:0005739">
    <property type="term" value="C:mitochondrion"/>
    <property type="evidence" value="ECO:0007669"/>
    <property type="project" value="TreeGrafter"/>
</dbReference>
<accession>A0AAJ0CA96</accession>
<evidence type="ECO:0000256" key="2">
    <source>
        <dbReference type="ARBA" id="ARBA00017835"/>
    </source>
</evidence>
<protein>
    <recommendedName>
        <fullName evidence="2">Mitochondrial fission process protein 1</fullName>
    </recommendedName>
    <alternativeName>
        <fullName evidence="3">Mitochondrial 18 kDa protein</fullName>
    </alternativeName>
</protein>
<reference evidence="5" key="1">
    <citation type="submission" date="2023-06" db="EMBL/GenBank/DDBJ databases">
        <title>Genome-scale phylogeny and comparative genomics of the fungal order Sordariales.</title>
        <authorList>
            <consortium name="Lawrence Berkeley National Laboratory"/>
            <person name="Hensen N."/>
            <person name="Bonometti L."/>
            <person name="Westerberg I."/>
            <person name="Brannstrom I.O."/>
            <person name="Guillou S."/>
            <person name="Cros-Aarteil S."/>
            <person name="Calhoun S."/>
            <person name="Haridas S."/>
            <person name="Kuo A."/>
            <person name="Mondo S."/>
            <person name="Pangilinan J."/>
            <person name="Riley R."/>
            <person name="Labutti K."/>
            <person name="Andreopoulos B."/>
            <person name="Lipzen A."/>
            <person name="Chen C."/>
            <person name="Yanf M."/>
            <person name="Daum C."/>
            <person name="Ng V."/>
            <person name="Clum A."/>
            <person name="Steindorff A."/>
            <person name="Ohm R."/>
            <person name="Martin F."/>
            <person name="Silar P."/>
            <person name="Natvig D."/>
            <person name="Lalanne C."/>
            <person name="Gautier V."/>
            <person name="Ament-Velasquez S.L."/>
            <person name="Kruys A."/>
            <person name="Hutchinson M.I."/>
            <person name="Powell A.J."/>
            <person name="Barry K."/>
            <person name="Miller A.N."/>
            <person name="Grigoriev I.V."/>
            <person name="Debuchy R."/>
            <person name="Gladieux P."/>
            <person name="Thoren M.H."/>
            <person name="Johannesson H."/>
        </authorList>
    </citation>
    <scope>NUCLEOTIDE SEQUENCE</scope>
    <source>
        <strain evidence="5">8032-3</strain>
    </source>
</reference>
<dbReference type="Proteomes" id="UP001244011">
    <property type="component" value="Unassembled WGS sequence"/>
</dbReference>
<evidence type="ECO:0000313" key="5">
    <source>
        <dbReference type="EMBL" id="KAK1771592.1"/>
    </source>
</evidence>